<accession>A0A2G5DIS1</accession>
<reference evidence="1 2" key="1">
    <citation type="submission" date="2017-09" db="EMBL/GenBank/DDBJ databases">
        <title>WGS assembly of Aquilegia coerulea Goldsmith.</title>
        <authorList>
            <person name="Hodges S."/>
            <person name="Kramer E."/>
            <person name="Nordborg M."/>
            <person name="Tomkins J."/>
            <person name="Borevitz J."/>
            <person name="Derieg N."/>
            <person name="Yan J."/>
            <person name="Mihaltcheva S."/>
            <person name="Hayes R.D."/>
            <person name="Rokhsar D."/>
        </authorList>
    </citation>
    <scope>NUCLEOTIDE SEQUENCE [LARGE SCALE GENOMIC DNA]</scope>
    <source>
        <strain evidence="2">cv. Goldsmith</strain>
    </source>
</reference>
<dbReference type="AlphaFoldDB" id="A0A2G5DIS1"/>
<proteinExistence type="predicted"/>
<dbReference type="EMBL" id="KZ305036">
    <property type="protein sequence ID" value="PIA43386.1"/>
    <property type="molecule type" value="Genomic_DNA"/>
</dbReference>
<protein>
    <submittedName>
        <fullName evidence="1">Uncharacterized protein</fullName>
    </submittedName>
</protein>
<evidence type="ECO:0000313" key="1">
    <source>
        <dbReference type="EMBL" id="PIA43386.1"/>
    </source>
</evidence>
<evidence type="ECO:0000313" key="2">
    <source>
        <dbReference type="Proteomes" id="UP000230069"/>
    </source>
</evidence>
<dbReference type="InParanoid" id="A0A2G5DIS1"/>
<gene>
    <name evidence="1" type="ORF">AQUCO_01900040v1</name>
</gene>
<name>A0A2G5DIS1_AQUCA</name>
<organism evidence="1 2">
    <name type="scientific">Aquilegia coerulea</name>
    <name type="common">Rocky mountain columbine</name>
    <dbReference type="NCBI Taxonomy" id="218851"/>
    <lineage>
        <taxon>Eukaryota</taxon>
        <taxon>Viridiplantae</taxon>
        <taxon>Streptophyta</taxon>
        <taxon>Embryophyta</taxon>
        <taxon>Tracheophyta</taxon>
        <taxon>Spermatophyta</taxon>
        <taxon>Magnoliopsida</taxon>
        <taxon>Ranunculales</taxon>
        <taxon>Ranunculaceae</taxon>
        <taxon>Thalictroideae</taxon>
        <taxon>Aquilegia</taxon>
    </lineage>
</organism>
<dbReference type="OrthoDB" id="683365at2759"/>
<keyword evidence="2" id="KW-1185">Reference proteome</keyword>
<dbReference type="Proteomes" id="UP000230069">
    <property type="component" value="Unassembled WGS sequence"/>
</dbReference>
<sequence length="66" mass="7456">MWTYISHDVFTHGQLYVALSRGKTRQTTKILVKNGVFDGVVGVHTRNVVFTEILRLFPQVIHGDGT</sequence>